<dbReference type="Proteomes" id="UP000266915">
    <property type="component" value="Unassembled WGS sequence"/>
</dbReference>
<evidence type="ECO:0000256" key="1">
    <source>
        <dbReference type="SAM" id="MobiDB-lite"/>
    </source>
</evidence>
<sequence length="284" mass="31106">MTSPAPTAVAVAPINHLALPLQYPLARISDLSPDARSIHRVVRRRWSPVLDRDVFELRSGIRHVSREEAAVFTPTPRMMTAIRELESQRLAYYSSEYGHQLNVVPVSKCYTYAQGRGSQFIEVHLVGEHQNDSSLLAVIIGGELETRESPGGAHETVIRARHENATDVEHDSSSTAILSMRNMSQPRFPNDGQMEFTAALTSALLYPIDVDPLLADDGSSRPGASCTDCDTPHPFAPYAPPAVDGLPGTRLVSVRARPMRSYLVAEPPAHRAPDQPINSESEIA</sequence>
<protein>
    <submittedName>
        <fullName evidence="2">Uncharacterized protein</fullName>
    </submittedName>
</protein>
<dbReference type="AlphaFoldDB" id="A0A3N2BL26"/>
<evidence type="ECO:0000313" key="3">
    <source>
        <dbReference type="Proteomes" id="UP000266915"/>
    </source>
</evidence>
<evidence type="ECO:0000313" key="2">
    <source>
        <dbReference type="EMBL" id="ROR75987.1"/>
    </source>
</evidence>
<gene>
    <name evidence="2" type="ORF">EDD42_3938</name>
</gene>
<reference evidence="2 3" key="1">
    <citation type="submission" date="2018-11" db="EMBL/GenBank/DDBJ databases">
        <title>Sequencing the genomes of 1000 actinobacteria strains.</title>
        <authorList>
            <person name="Klenk H.-P."/>
        </authorList>
    </citation>
    <scope>NUCLEOTIDE SEQUENCE [LARGE SCALE GENOMIC DNA]</scope>
    <source>
        <strain evidence="2 3">DSM 14012</strain>
    </source>
</reference>
<organism evidence="2 3">
    <name type="scientific">Plantibacter flavus</name>
    <dbReference type="NCBI Taxonomy" id="150123"/>
    <lineage>
        <taxon>Bacteria</taxon>
        <taxon>Bacillati</taxon>
        <taxon>Actinomycetota</taxon>
        <taxon>Actinomycetes</taxon>
        <taxon>Micrococcales</taxon>
        <taxon>Microbacteriaceae</taxon>
        <taxon>Plantibacter</taxon>
    </lineage>
</organism>
<proteinExistence type="predicted"/>
<dbReference type="EMBL" id="RKHL01000002">
    <property type="protein sequence ID" value="ROR75987.1"/>
    <property type="molecule type" value="Genomic_DNA"/>
</dbReference>
<accession>A0A3N2BL26</accession>
<name>A0A3N2BL26_9MICO</name>
<feature type="region of interest" description="Disordered" evidence="1">
    <location>
        <begin position="265"/>
        <end position="284"/>
    </location>
</feature>
<keyword evidence="3" id="KW-1185">Reference proteome</keyword>
<dbReference type="RefSeq" id="WP_143736589.1">
    <property type="nucleotide sequence ID" value="NZ_FXAP01000007.1"/>
</dbReference>
<comment type="caution">
    <text evidence="2">The sequence shown here is derived from an EMBL/GenBank/DDBJ whole genome shotgun (WGS) entry which is preliminary data.</text>
</comment>